<organism evidence="1 2">
    <name type="scientific">Rhabditophanes sp. KR3021</name>
    <dbReference type="NCBI Taxonomy" id="114890"/>
    <lineage>
        <taxon>Eukaryota</taxon>
        <taxon>Metazoa</taxon>
        <taxon>Ecdysozoa</taxon>
        <taxon>Nematoda</taxon>
        <taxon>Chromadorea</taxon>
        <taxon>Rhabditida</taxon>
        <taxon>Tylenchina</taxon>
        <taxon>Panagrolaimomorpha</taxon>
        <taxon>Strongyloidoidea</taxon>
        <taxon>Alloionematidae</taxon>
        <taxon>Rhabditophanes</taxon>
    </lineage>
</organism>
<dbReference type="WBParaSite" id="RSKR_0000118700.1">
    <property type="protein sequence ID" value="RSKR_0000118700.1"/>
    <property type="gene ID" value="RSKR_0000118700"/>
</dbReference>
<evidence type="ECO:0000313" key="1">
    <source>
        <dbReference type="Proteomes" id="UP000095286"/>
    </source>
</evidence>
<protein>
    <submittedName>
        <fullName evidence="2">Protein kinase domain-containing protein</fullName>
    </submittedName>
</protein>
<dbReference type="Proteomes" id="UP000095286">
    <property type="component" value="Unplaced"/>
</dbReference>
<name>A0AC35TIY9_9BILA</name>
<evidence type="ECO:0000313" key="2">
    <source>
        <dbReference type="WBParaSite" id="RSKR_0000118700.1"/>
    </source>
</evidence>
<proteinExistence type="predicted"/>
<reference evidence="2" key="1">
    <citation type="submission" date="2016-11" db="UniProtKB">
        <authorList>
            <consortium name="WormBaseParasite"/>
        </authorList>
    </citation>
    <scope>IDENTIFICATION</scope>
    <source>
        <strain evidence="2">KR3021</strain>
    </source>
</reference>
<sequence>MAPNIAGVDSRESRAFTNNADASTPPQPTETRKHINPSSYLGGPQQSTYFMGNYQNSAPHLNKKIIPGVGVGTSVYLGMPHNLANQSVYIGDNP</sequence>
<accession>A0AC35TIY9</accession>